<keyword evidence="6" id="KW-1133">Transmembrane helix</keyword>
<evidence type="ECO:0000259" key="13">
    <source>
        <dbReference type="Pfam" id="PF10443"/>
    </source>
</evidence>
<dbReference type="PANTHER" id="PTHR32198:SF2">
    <property type="entry name" value="MITOCHONDRIAL ESCAPE PROTEIN 2"/>
    <property type="match status" value="1"/>
</dbReference>
<keyword evidence="10" id="KW-0694">RNA-binding</keyword>
<feature type="domain" description="Mitochondrial escape protein 2 C-terminal" evidence="13">
    <location>
        <begin position="361"/>
        <end position="821"/>
    </location>
</feature>
<comment type="similarity">
    <text evidence="2 10">Belongs to the YME2 family.</text>
</comment>
<evidence type="ECO:0000256" key="3">
    <source>
        <dbReference type="ARBA" id="ARBA00020222"/>
    </source>
</evidence>
<dbReference type="InterPro" id="IPR018850">
    <property type="entry name" value="Mt_escape_2_C"/>
</dbReference>
<comment type="subcellular location">
    <subcellularLocation>
        <location evidence="1 10">Mitochondrion inner membrane</location>
        <topology evidence="1 10">Single-pass membrane protein</topology>
    </subcellularLocation>
</comment>
<protein>
    <recommendedName>
        <fullName evidence="3 10">Mitochondrial escape protein 2</fullName>
    </recommendedName>
</protein>
<feature type="coiled-coil region" evidence="11">
    <location>
        <begin position="888"/>
        <end position="915"/>
    </location>
</feature>
<gene>
    <name evidence="14" type="ORF">EW146_g4901</name>
</gene>
<organism evidence="14 15">
    <name type="scientific">Bondarzewia mesenterica</name>
    <dbReference type="NCBI Taxonomy" id="1095465"/>
    <lineage>
        <taxon>Eukaryota</taxon>
        <taxon>Fungi</taxon>
        <taxon>Dikarya</taxon>
        <taxon>Basidiomycota</taxon>
        <taxon>Agaricomycotina</taxon>
        <taxon>Agaricomycetes</taxon>
        <taxon>Russulales</taxon>
        <taxon>Bondarzewiaceae</taxon>
        <taxon>Bondarzewia</taxon>
    </lineage>
</organism>
<dbReference type="AlphaFoldDB" id="A0A4S4LU54"/>
<keyword evidence="4" id="KW-0812">Transmembrane</keyword>
<dbReference type="InterPro" id="IPR027417">
    <property type="entry name" value="P-loop_NTPase"/>
</dbReference>
<name>A0A4S4LU54_9AGAM</name>
<dbReference type="GO" id="GO:0005743">
    <property type="term" value="C:mitochondrial inner membrane"/>
    <property type="evidence" value="ECO:0007669"/>
    <property type="project" value="UniProtKB-SubCell"/>
</dbReference>
<evidence type="ECO:0000256" key="10">
    <source>
        <dbReference type="RuleBase" id="RU367108"/>
    </source>
</evidence>
<keyword evidence="10" id="KW-0507">mRNA processing</keyword>
<comment type="caution">
    <text evidence="14">The sequence shown here is derived from an EMBL/GenBank/DDBJ whole genome shotgun (WGS) entry which is preliminary data.</text>
</comment>
<dbReference type="PANTHER" id="PTHR32198">
    <property type="entry name" value="MITOCHONDRIAL ESCAPE PROTEIN 2"/>
    <property type="match status" value="1"/>
</dbReference>
<proteinExistence type="inferred from homology"/>
<evidence type="ECO:0000256" key="11">
    <source>
        <dbReference type="SAM" id="Coils"/>
    </source>
</evidence>
<feature type="region of interest" description="Disordered" evidence="12">
    <location>
        <begin position="559"/>
        <end position="578"/>
    </location>
</feature>
<feature type="compositionally biased region" description="Basic and acidic residues" evidence="12">
    <location>
        <begin position="559"/>
        <end position="572"/>
    </location>
</feature>
<dbReference type="InterPro" id="IPR039627">
    <property type="entry name" value="Yme2_C"/>
</dbReference>
<keyword evidence="7 10" id="KW-0496">Mitochondrion</keyword>
<keyword evidence="15" id="KW-1185">Reference proteome</keyword>
<dbReference type="GO" id="GO:0006397">
    <property type="term" value="P:mRNA processing"/>
    <property type="evidence" value="ECO:0007669"/>
    <property type="project" value="UniProtKB-UniRule"/>
</dbReference>
<dbReference type="Proteomes" id="UP000310158">
    <property type="component" value="Unassembled WGS sequence"/>
</dbReference>
<evidence type="ECO:0000256" key="9">
    <source>
        <dbReference type="ARBA" id="ARBA00025276"/>
    </source>
</evidence>
<evidence type="ECO:0000313" key="14">
    <source>
        <dbReference type="EMBL" id="THH15607.1"/>
    </source>
</evidence>
<dbReference type="Pfam" id="PF10443">
    <property type="entry name" value="RNA12"/>
    <property type="match status" value="1"/>
</dbReference>
<comment type="function">
    <text evidence="9 10">Plays a role in maintaining the mitochondrial genome and in controlling the mtDNA escape. Involved in the regulation of mtDNA nucleotide structure and number. May have a dispensable role in early maturation of pre-rRNA.</text>
</comment>
<evidence type="ECO:0000256" key="12">
    <source>
        <dbReference type="SAM" id="MobiDB-lite"/>
    </source>
</evidence>
<evidence type="ECO:0000256" key="5">
    <source>
        <dbReference type="ARBA" id="ARBA00022792"/>
    </source>
</evidence>
<evidence type="ECO:0000256" key="4">
    <source>
        <dbReference type="ARBA" id="ARBA00022692"/>
    </source>
</evidence>
<sequence>MWVISVSRVRVGNPILGDVMPAPHSVSTCRLPLVPDVTTCSAQASCIQTKLFSRSQDNITEVRPVGPEPLVNTHQAWLFIDSVFPIRFGAWDLRYYYGLFRQEALLDKIKQILSSVHTHGFTLLSIQPYVKDGGIFVRFEYSGPEDQQVLSRIEHDIRDCVHKNGGIPSSAGLRRGDVWLVKGSPWREDMHRFASPLLRVIFDGPDVQEEALYQLLRPYGRILDLSSPAPVPGSSFRASTVTFSDVRPAVIARNVVHGFSFGEGKTRLRAAFQSPVQAHIVRDWITSHPKIFVPVLVFLLGTLTYTIFDPIRAFMVNAKIQDWFDYREFKFYQWLRKNTLDRFWMESNGVDADEEGSWKERRDAEVALKNYLSDMPTTVAFVHGPQGSGKSKMLRRILEDTKRSALVIDCNELLRANSEAEVIDALARQTGYWPVFTFLNSVNHMIDLASVGLIGQKAGLSSSLPEQTKQLLEVVGTALRAVAASHRAEHQQARQRARMQEQERVKDEKVRDRIRRGTWFDPRMGAVAGGGIMAELGVGDERLWEQDMDVDATQMVEMRSEGGKGNENRNGEESEDNEDVSALPIVVIKQFKTGKREDILNVFAQWSAALIEGQVAHVIVVSDNRENSKQLAKALPSKPLNAIALYDADAASALQFVKQRLRESDADAEFTAHQTECIERLGGRASDLASLIHKVRSGQSVEEAVEDIINRGVSEMRKNAFGDDVDDAKSLPWSREQAWTVLKALSGFSEARASIPYHDVLVNFPFKGDEGALRSMEKAELITIGTHDGRPSVIRPGKPVYWYVFERLVQGKSLPVSVQQHQMNIARTDEVFRATQDFAFNTKLIESSESIVRACEAEMTTLREIRKDDGRLWWWGWWRSPSVSEQRMAYLMRKMQSAEMTVEKLDQRNVELKKVLAKGG</sequence>
<dbReference type="OrthoDB" id="10267654at2759"/>
<reference evidence="14 15" key="1">
    <citation type="submission" date="2019-02" db="EMBL/GenBank/DDBJ databases">
        <title>Genome sequencing of the rare red list fungi Bondarzewia mesenterica.</title>
        <authorList>
            <person name="Buettner E."/>
            <person name="Kellner H."/>
        </authorList>
    </citation>
    <scope>NUCLEOTIDE SEQUENCE [LARGE SCALE GENOMIC DNA]</scope>
    <source>
        <strain evidence="14 15">DSM 108281</strain>
    </source>
</reference>
<dbReference type="GO" id="GO:0003723">
    <property type="term" value="F:RNA binding"/>
    <property type="evidence" value="ECO:0007669"/>
    <property type="project" value="UniProtKB-UniRule"/>
</dbReference>
<evidence type="ECO:0000256" key="8">
    <source>
        <dbReference type="ARBA" id="ARBA00023136"/>
    </source>
</evidence>
<dbReference type="SUPFAM" id="SSF54928">
    <property type="entry name" value="RNA-binding domain, RBD"/>
    <property type="match status" value="1"/>
</dbReference>
<keyword evidence="5 10" id="KW-0999">Mitochondrion inner membrane</keyword>
<keyword evidence="8" id="KW-0472">Membrane</keyword>
<accession>A0A4S4LU54</accession>
<evidence type="ECO:0000256" key="2">
    <source>
        <dbReference type="ARBA" id="ARBA00010320"/>
    </source>
</evidence>
<evidence type="ECO:0000313" key="15">
    <source>
        <dbReference type="Proteomes" id="UP000310158"/>
    </source>
</evidence>
<dbReference type="EMBL" id="SGPL01000201">
    <property type="protein sequence ID" value="THH15607.1"/>
    <property type="molecule type" value="Genomic_DNA"/>
</dbReference>
<evidence type="ECO:0000256" key="7">
    <source>
        <dbReference type="ARBA" id="ARBA00023128"/>
    </source>
</evidence>
<dbReference type="InterPro" id="IPR035979">
    <property type="entry name" value="RBD_domain_sf"/>
</dbReference>
<keyword evidence="11" id="KW-0175">Coiled coil</keyword>
<evidence type="ECO:0000256" key="6">
    <source>
        <dbReference type="ARBA" id="ARBA00022989"/>
    </source>
</evidence>
<evidence type="ECO:0000256" key="1">
    <source>
        <dbReference type="ARBA" id="ARBA00004434"/>
    </source>
</evidence>
<dbReference type="SUPFAM" id="SSF52540">
    <property type="entry name" value="P-loop containing nucleoside triphosphate hydrolases"/>
    <property type="match status" value="1"/>
</dbReference>
<feature type="region of interest" description="Disordered" evidence="12">
    <location>
        <begin position="487"/>
        <end position="508"/>
    </location>
</feature>